<dbReference type="EMBL" id="MU006720">
    <property type="protein sequence ID" value="KAF2626558.1"/>
    <property type="molecule type" value="Genomic_DNA"/>
</dbReference>
<protein>
    <submittedName>
        <fullName evidence="1">Uncharacterized protein</fullName>
    </submittedName>
</protein>
<evidence type="ECO:0000313" key="1">
    <source>
        <dbReference type="EMBL" id="KAF2626558.1"/>
    </source>
</evidence>
<accession>A0ACB6RZH8</accession>
<comment type="caution">
    <text evidence="1">The sequence shown here is derived from an EMBL/GenBank/DDBJ whole genome shotgun (WGS) entry which is preliminary data.</text>
</comment>
<name>A0ACB6RZH8_9PLEO</name>
<keyword evidence="2" id="KW-1185">Reference proteome</keyword>
<gene>
    <name evidence="1" type="ORF">BU25DRAFT_459261</name>
</gene>
<reference evidence="1" key="1">
    <citation type="journal article" date="2020" name="Stud. Mycol.">
        <title>101 Dothideomycetes genomes: a test case for predicting lifestyles and emergence of pathogens.</title>
        <authorList>
            <person name="Haridas S."/>
            <person name="Albert R."/>
            <person name="Binder M."/>
            <person name="Bloem J."/>
            <person name="Labutti K."/>
            <person name="Salamov A."/>
            <person name="Andreopoulos B."/>
            <person name="Baker S."/>
            <person name="Barry K."/>
            <person name="Bills G."/>
            <person name="Bluhm B."/>
            <person name="Cannon C."/>
            <person name="Castanera R."/>
            <person name="Culley D."/>
            <person name="Daum C."/>
            <person name="Ezra D."/>
            <person name="Gonzalez J."/>
            <person name="Henrissat B."/>
            <person name="Kuo A."/>
            <person name="Liang C."/>
            <person name="Lipzen A."/>
            <person name="Lutzoni F."/>
            <person name="Magnuson J."/>
            <person name="Mondo S."/>
            <person name="Nolan M."/>
            <person name="Ohm R."/>
            <person name="Pangilinan J."/>
            <person name="Park H.-J."/>
            <person name="Ramirez L."/>
            <person name="Alfaro M."/>
            <person name="Sun H."/>
            <person name="Tritt A."/>
            <person name="Yoshinaga Y."/>
            <person name="Zwiers L.-H."/>
            <person name="Turgeon B."/>
            <person name="Goodwin S."/>
            <person name="Spatafora J."/>
            <person name="Crous P."/>
            <person name="Grigoriev I."/>
        </authorList>
    </citation>
    <scope>NUCLEOTIDE SEQUENCE</scope>
    <source>
        <strain evidence="1">CBS 525.71</strain>
    </source>
</reference>
<dbReference type="Proteomes" id="UP000799754">
    <property type="component" value="Unassembled WGS sequence"/>
</dbReference>
<evidence type="ECO:0000313" key="2">
    <source>
        <dbReference type="Proteomes" id="UP000799754"/>
    </source>
</evidence>
<organism evidence="1 2">
    <name type="scientific">Macroventuria anomochaeta</name>
    <dbReference type="NCBI Taxonomy" id="301207"/>
    <lineage>
        <taxon>Eukaryota</taxon>
        <taxon>Fungi</taxon>
        <taxon>Dikarya</taxon>
        <taxon>Ascomycota</taxon>
        <taxon>Pezizomycotina</taxon>
        <taxon>Dothideomycetes</taxon>
        <taxon>Pleosporomycetidae</taxon>
        <taxon>Pleosporales</taxon>
        <taxon>Pleosporineae</taxon>
        <taxon>Didymellaceae</taxon>
        <taxon>Macroventuria</taxon>
    </lineage>
</organism>
<proteinExistence type="predicted"/>
<sequence length="194" mass="22888">MTNLYFHVPGDVDWMDTDDSKAEADYTEHTDHTFDKASLKRKHWLVLTAVGLPQSDSEGRKRLRASSTARRDPFTHLLRIIRDLIYEYMTFPPSRMKTIEARVGRKRHYRFWVYVMKITDSHLSEIRHVIFYPQELAFKNDMAYVESLKHNNAAIVGRQQLMKPFMDTDGVTMSGHQHMKTFRIETTYEVGEDE</sequence>